<dbReference type="AlphaFoldDB" id="A0A1G9MC00"/>
<organism evidence="3 4">
    <name type="scientific">Dendrosporobacter quercicolus</name>
    <dbReference type="NCBI Taxonomy" id="146817"/>
    <lineage>
        <taxon>Bacteria</taxon>
        <taxon>Bacillati</taxon>
        <taxon>Bacillota</taxon>
        <taxon>Negativicutes</taxon>
        <taxon>Selenomonadales</taxon>
        <taxon>Sporomusaceae</taxon>
        <taxon>Dendrosporobacter</taxon>
    </lineage>
</organism>
<keyword evidence="4" id="KW-1185">Reference proteome</keyword>
<evidence type="ECO:0000259" key="2">
    <source>
        <dbReference type="Pfam" id="PF13276"/>
    </source>
</evidence>
<feature type="coiled-coil region" evidence="1">
    <location>
        <begin position="15"/>
        <end position="49"/>
    </location>
</feature>
<dbReference type="PANTHER" id="PTHR46889">
    <property type="entry name" value="TRANSPOSASE INSF FOR INSERTION SEQUENCE IS3B-RELATED"/>
    <property type="match status" value="1"/>
</dbReference>
<gene>
    <name evidence="3" type="ORF">SAMN04488502_101634</name>
</gene>
<sequence>MNPTDAPRGELTEGIASSSEEIDAIRAEMQDMQMQIDILKETINVLKKDPGVDQEALRNREKAVIIDALKSKYSLPQLLGALNCSRSSYYYQRQVLCSEDKYRSVREHIKKVFADNHGRYGYRRIHAFLTKEGTRLSEKVVRRLMKQDGLAVSGREEEKI</sequence>
<dbReference type="OrthoDB" id="1676087at2"/>
<dbReference type="Proteomes" id="UP000214880">
    <property type="component" value="Unassembled WGS sequence"/>
</dbReference>
<keyword evidence="1" id="KW-0175">Coiled coil</keyword>
<evidence type="ECO:0000256" key="1">
    <source>
        <dbReference type="SAM" id="Coils"/>
    </source>
</evidence>
<dbReference type="STRING" id="146817.SAMN04488502_101634"/>
<dbReference type="InterPro" id="IPR050900">
    <property type="entry name" value="Transposase_IS3/IS150/IS904"/>
</dbReference>
<name>A0A1G9MC00_9FIRM</name>
<evidence type="ECO:0000313" key="4">
    <source>
        <dbReference type="Proteomes" id="UP000214880"/>
    </source>
</evidence>
<dbReference type="EMBL" id="FNHB01000001">
    <property type="protein sequence ID" value="SDL71447.1"/>
    <property type="molecule type" value="Genomic_DNA"/>
</dbReference>
<proteinExistence type="predicted"/>
<accession>A0A1G9MC00</accession>
<dbReference type="InterPro" id="IPR025948">
    <property type="entry name" value="HTH-like_dom"/>
</dbReference>
<evidence type="ECO:0000313" key="3">
    <source>
        <dbReference type="EMBL" id="SDL71447.1"/>
    </source>
</evidence>
<dbReference type="Pfam" id="PF13276">
    <property type="entry name" value="HTH_21"/>
    <property type="match status" value="1"/>
</dbReference>
<feature type="domain" description="HTH-like" evidence="2">
    <location>
        <begin position="105"/>
        <end position="152"/>
    </location>
</feature>
<dbReference type="RefSeq" id="WP_092068172.1">
    <property type="nucleotide sequence ID" value="NZ_FNHB01000001.1"/>
</dbReference>
<dbReference type="PANTHER" id="PTHR46889:SF4">
    <property type="entry name" value="TRANSPOSASE INSO FOR INSERTION SEQUENCE ELEMENT IS911B-RELATED"/>
    <property type="match status" value="1"/>
</dbReference>
<reference evidence="3 4" key="1">
    <citation type="submission" date="2016-10" db="EMBL/GenBank/DDBJ databases">
        <authorList>
            <person name="de Groot N.N."/>
        </authorList>
    </citation>
    <scope>NUCLEOTIDE SEQUENCE [LARGE SCALE GENOMIC DNA]</scope>
    <source>
        <strain evidence="3 4">DSM 1736</strain>
    </source>
</reference>
<protein>
    <submittedName>
        <fullName evidence="3">HTH-like domain-containing protein</fullName>
    </submittedName>
</protein>